<evidence type="ECO:0000313" key="3">
    <source>
        <dbReference type="EMBL" id="VFK67356.1"/>
    </source>
</evidence>
<dbReference type="EMBL" id="CAADFV010000143">
    <property type="protein sequence ID" value="VFK67356.1"/>
    <property type="molecule type" value="Genomic_DNA"/>
</dbReference>
<dbReference type="EMBL" id="CAADFY010000145">
    <property type="protein sequence ID" value="VFK58495.1"/>
    <property type="molecule type" value="Genomic_DNA"/>
</dbReference>
<evidence type="ECO:0000313" key="1">
    <source>
        <dbReference type="EMBL" id="VFK58495.1"/>
    </source>
</evidence>
<dbReference type="EMBL" id="CAADFX010000156">
    <property type="protein sequence ID" value="VFK61630.1"/>
    <property type="molecule type" value="Genomic_DNA"/>
</dbReference>
<protein>
    <submittedName>
        <fullName evidence="3">Baseplate J-like protein</fullName>
    </submittedName>
</protein>
<evidence type="ECO:0000313" key="2">
    <source>
        <dbReference type="EMBL" id="VFK61630.1"/>
    </source>
</evidence>
<reference evidence="3" key="1">
    <citation type="submission" date="2019-02" db="EMBL/GenBank/DDBJ databases">
        <authorList>
            <person name="Gruber-Vodicka R. H."/>
            <person name="Seah K. B. B."/>
        </authorList>
    </citation>
    <scope>NUCLEOTIDE SEQUENCE</scope>
    <source>
        <strain evidence="2">BECK_BY1</strain>
        <strain evidence="3">BECK_BY2</strain>
        <strain evidence="1">BECK_BY3</strain>
    </source>
</reference>
<proteinExistence type="predicted"/>
<gene>
    <name evidence="2" type="ORF">BECKTUN1418D_GA0071000_11566</name>
    <name evidence="3" type="ORF">BECKTUN1418E_GA0071001_11436</name>
    <name evidence="1" type="ORF">BECKTUN1418F_GA0071002_11456</name>
</gene>
<accession>A0A451AMU6</accession>
<organism evidence="3">
    <name type="scientific">Candidatus Kentrum sp. TUN</name>
    <dbReference type="NCBI Taxonomy" id="2126343"/>
    <lineage>
        <taxon>Bacteria</taxon>
        <taxon>Pseudomonadati</taxon>
        <taxon>Pseudomonadota</taxon>
        <taxon>Gammaproteobacteria</taxon>
        <taxon>Candidatus Kentrum</taxon>
    </lineage>
</organism>
<sequence>MLDAISDYLINVSPATADWRVHSPIKRAVTVEIDLLPGYDTEANWTAIESAVGATVLDEVSEDSLLTVAEIDTAIATVTSQYILIAPTGNISVEAGEVLVLEPIIWS</sequence>
<name>A0A451AMU6_9GAMM</name>
<dbReference type="AlphaFoldDB" id="A0A451AMU6"/>